<dbReference type="GO" id="GO:0004749">
    <property type="term" value="F:ribose phosphate diphosphokinase activity"/>
    <property type="evidence" value="ECO:0007669"/>
    <property type="project" value="UniProtKB-EC"/>
</dbReference>
<dbReference type="Proteomes" id="UP000002613">
    <property type="component" value="Chromosome"/>
</dbReference>
<accession>D3S2C6</accession>
<dbReference type="PANTHER" id="PTHR10210">
    <property type="entry name" value="RIBOSE-PHOSPHATE DIPHOSPHOKINASE FAMILY MEMBER"/>
    <property type="match status" value="1"/>
</dbReference>
<dbReference type="SMART" id="SM01400">
    <property type="entry name" value="Pribosyltran_N"/>
    <property type="match status" value="1"/>
</dbReference>
<dbReference type="InterPro" id="IPR000836">
    <property type="entry name" value="PRTase_dom"/>
</dbReference>
<evidence type="ECO:0000259" key="10">
    <source>
        <dbReference type="Pfam" id="PF13793"/>
    </source>
</evidence>
<keyword evidence="3 8" id="KW-0545">Nucleotide biosynthesis</keyword>
<dbReference type="GO" id="GO:0005524">
    <property type="term" value="F:ATP binding"/>
    <property type="evidence" value="ECO:0007669"/>
    <property type="project" value="UniProtKB-KW"/>
</dbReference>
<keyword evidence="5 11" id="KW-0418">Kinase</keyword>
<dbReference type="Gene3D" id="3.40.50.2020">
    <property type="match status" value="2"/>
</dbReference>
<dbReference type="InterPro" id="IPR005946">
    <property type="entry name" value="Rib-P_diPkinase"/>
</dbReference>
<dbReference type="AlphaFoldDB" id="D3S2C6"/>
<dbReference type="InterPro" id="IPR029057">
    <property type="entry name" value="PRTase-like"/>
</dbReference>
<dbReference type="PaxDb" id="589924-Ferp_2510"/>
<organism evidence="11 12">
    <name type="scientific">Ferroglobus placidus (strain DSM 10642 / AEDII12DO)</name>
    <dbReference type="NCBI Taxonomy" id="589924"/>
    <lineage>
        <taxon>Archaea</taxon>
        <taxon>Methanobacteriati</taxon>
        <taxon>Methanobacteriota</taxon>
        <taxon>Archaeoglobi</taxon>
        <taxon>Archaeoglobales</taxon>
        <taxon>Archaeoglobaceae</taxon>
        <taxon>Ferroglobus</taxon>
    </lineage>
</organism>
<protein>
    <recommendedName>
        <fullName evidence="1">ribose-phosphate diphosphokinase</fullName>
        <ecNumber evidence="1">2.7.6.1</ecNumber>
    </recommendedName>
</protein>
<dbReference type="KEGG" id="fpl:Ferp_2510"/>
<evidence type="ECO:0000313" key="12">
    <source>
        <dbReference type="Proteomes" id="UP000002613"/>
    </source>
</evidence>
<keyword evidence="6" id="KW-0067">ATP-binding</keyword>
<dbReference type="OrthoDB" id="371997at2157"/>
<dbReference type="Pfam" id="PF13793">
    <property type="entry name" value="Pribosyltran_N"/>
    <property type="match status" value="1"/>
</dbReference>
<dbReference type="PANTHER" id="PTHR10210:SF32">
    <property type="entry name" value="RIBOSE-PHOSPHATE PYROPHOSPHOKINASE 2"/>
    <property type="match status" value="1"/>
</dbReference>
<dbReference type="SUPFAM" id="SSF53271">
    <property type="entry name" value="PRTase-like"/>
    <property type="match status" value="2"/>
</dbReference>
<dbReference type="eggNOG" id="arCOG00067">
    <property type="taxonomic scope" value="Archaea"/>
</dbReference>
<dbReference type="GeneID" id="8780052"/>
<feature type="domain" description="Ribose-phosphate pyrophosphokinase N-terminal" evidence="10">
    <location>
        <begin position="6"/>
        <end position="98"/>
    </location>
</feature>
<dbReference type="EC" id="2.7.6.1" evidence="1"/>
<evidence type="ECO:0000256" key="6">
    <source>
        <dbReference type="ARBA" id="ARBA00022840"/>
    </source>
</evidence>
<keyword evidence="4" id="KW-0547">Nucleotide-binding</keyword>
<evidence type="ECO:0000256" key="2">
    <source>
        <dbReference type="ARBA" id="ARBA00022679"/>
    </source>
</evidence>
<reference evidence="12" key="1">
    <citation type="submission" date="2010-02" db="EMBL/GenBank/DDBJ databases">
        <title>Complete sequence of Ferroglobus placidus DSM 10642.</title>
        <authorList>
            <consortium name="US DOE Joint Genome Institute"/>
            <person name="Lucas S."/>
            <person name="Copeland A."/>
            <person name="Lapidus A."/>
            <person name="Cheng J.-F."/>
            <person name="Bruce D."/>
            <person name="Goodwin L."/>
            <person name="Pitluck S."/>
            <person name="Saunders E."/>
            <person name="Brettin T."/>
            <person name="Detter J.C."/>
            <person name="Han C."/>
            <person name="Tapia R."/>
            <person name="Larimer F."/>
            <person name="Land M."/>
            <person name="Hauser L."/>
            <person name="Kyrpides N."/>
            <person name="Ivanova N."/>
            <person name="Holmes D."/>
            <person name="Lovley D."/>
            <person name="Kyrpides N."/>
            <person name="Anderson I.J."/>
            <person name="Woyke T."/>
        </authorList>
    </citation>
    <scope>NUCLEOTIDE SEQUENCE [LARGE SCALE GENOMIC DNA]</scope>
    <source>
        <strain evidence="12">DSM 10642 / AEDII12DO</strain>
    </source>
</reference>
<reference evidence="11 12" key="2">
    <citation type="journal article" date="2011" name="Stand. Genomic Sci.">
        <title>Complete genome sequence of Ferroglobus placidus AEDII12DO.</title>
        <authorList>
            <person name="Anderson I."/>
            <person name="Risso C."/>
            <person name="Holmes D."/>
            <person name="Lucas S."/>
            <person name="Copeland A."/>
            <person name="Lapidus A."/>
            <person name="Cheng J.F."/>
            <person name="Bruce D."/>
            <person name="Goodwin L."/>
            <person name="Pitluck S."/>
            <person name="Saunders E."/>
            <person name="Brettin T."/>
            <person name="Detter J.C."/>
            <person name="Han C."/>
            <person name="Tapia R."/>
            <person name="Larimer F."/>
            <person name="Land M."/>
            <person name="Hauser L."/>
            <person name="Woyke T."/>
            <person name="Lovley D."/>
            <person name="Kyrpides N."/>
            <person name="Ivanova N."/>
        </authorList>
    </citation>
    <scope>NUCLEOTIDE SEQUENCE [LARGE SCALE GENOMIC DNA]</scope>
    <source>
        <strain evidence="12">DSM 10642 / AEDII12DO</strain>
    </source>
</reference>
<dbReference type="GO" id="GO:0016301">
    <property type="term" value="F:kinase activity"/>
    <property type="evidence" value="ECO:0007669"/>
    <property type="project" value="UniProtKB-KW"/>
</dbReference>
<name>D3S2C6_FERPA</name>
<evidence type="ECO:0000256" key="4">
    <source>
        <dbReference type="ARBA" id="ARBA00022741"/>
    </source>
</evidence>
<sequence>MIIPGSNGFLAVKIARICGENLHLIELEKLKYGEKYVRLTFDVEGEDVYLVNTFHPNPDEIFLENLFVAEALKEYGAKRIYGIFPYIAYSKKGRKLIKGELPPLKVLSKLYDVFEKIYSVNFSGEMDVVNISAAELIGEYFADKLGEKCIVISPDETSEELAKGVAEKLGTDYELMKKIRVDAENVIVSAKKMNLDGYEVLLVDDLIYTGSSMVQAIKIVKRSNAKRIFVSCVHALADMRDLLNIYVSGADEIVATDTVLSYVSKISVAELLAEKVF</sequence>
<keyword evidence="2 11" id="KW-0808">Transferase</keyword>
<evidence type="ECO:0000256" key="7">
    <source>
        <dbReference type="ARBA" id="ARBA00049535"/>
    </source>
</evidence>
<dbReference type="EMBL" id="CP001899">
    <property type="protein sequence ID" value="ADC66617.1"/>
    <property type="molecule type" value="Genomic_DNA"/>
</dbReference>
<evidence type="ECO:0000256" key="8">
    <source>
        <dbReference type="RuleBase" id="RU004324"/>
    </source>
</evidence>
<evidence type="ECO:0000256" key="5">
    <source>
        <dbReference type="ARBA" id="ARBA00022777"/>
    </source>
</evidence>
<comment type="similarity">
    <text evidence="8">Belongs to the ribose-phosphate pyrophosphokinase family.</text>
</comment>
<dbReference type="STRING" id="589924.Ferp_2510"/>
<dbReference type="NCBIfam" id="TIGR01251">
    <property type="entry name" value="ribP_PPkin"/>
    <property type="match status" value="1"/>
</dbReference>
<evidence type="ECO:0000256" key="1">
    <source>
        <dbReference type="ARBA" id="ARBA00013247"/>
    </source>
</evidence>
<proteinExistence type="inferred from homology"/>
<dbReference type="GO" id="GO:0006164">
    <property type="term" value="P:purine nucleotide biosynthetic process"/>
    <property type="evidence" value="ECO:0007669"/>
    <property type="project" value="TreeGrafter"/>
</dbReference>
<dbReference type="GO" id="GO:0006015">
    <property type="term" value="P:5-phosphoribose 1-diphosphate biosynthetic process"/>
    <property type="evidence" value="ECO:0007669"/>
    <property type="project" value="TreeGrafter"/>
</dbReference>
<comment type="catalytic activity">
    <reaction evidence="7">
        <text>D-ribose 5-phosphate + ATP = 5-phospho-alpha-D-ribose 1-diphosphate + AMP + H(+)</text>
        <dbReference type="Rhea" id="RHEA:15609"/>
        <dbReference type="ChEBI" id="CHEBI:15378"/>
        <dbReference type="ChEBI" id="CHEBI:30616"/>
        <dbReference type="ChEBI" id="CHEBI:58017"/>
        <dbReference type="ChEBI" id="CHEBI:78346"/>
        <dbReference type="ChEBI" id="CHEBI:456215"/>
        <dbReference type="EC" id="2.7.6.1"/>
    </reaction>
</comment>
<keyword evidence="12" id="KW-1185">Reference proteome</keyword>
<dbReference type="GO" id="GO:0002189">
    <property type="term" value="C:ribose phosphate diphosphokinase complex"/>
    <property type="evidence" value="ECO:0007669"/>
    <property type="project" value="TreeGrafter"/>
</dbReference>
<dbReference type="Pfam" id="PF00156">
    <property type="entry name" value="Pribosyltran"/>
    <property type="match status" value="1"/>
</dbReference>
<dbReference type="HOGENOM" id="CLU_033546_2_0_2"/>
<evidence type="ECO:0000256" key="3">
    <source>
        <dbReference type="ARBA" id="ARBA00022727"/>
    </source>
</evidence>
<dbReference type="RefSeq" id="WP_012966950.1">
    <property type="nucleotide sequence ID" value="NC_013849.1"/>
</dbReference>
<feature type="domain" description="Phosphoribosyltransferase" evidence="9">
    <location>
        <begin position="133"/>
        <end position="238"/>
    </location>
</feature>
<dbReference type="CDD" id="cd06223">
    <property type="entry name" value="PRTases_typeI"/>
    <property type="match status" value="1"/>
</dbReference>
<gene>
    <name evidence="11" type="ordered locus">Ferp_2510</name>
</gene>
<dbReference type="GO" id="GO:0005737">
    <property type="term" value="C:cytoplasm"/>
    <property type="evidence" value="ECO:0007669"/>
    <property type="project" value="TreeGrafter"/>
</dbReference>
<evidence type="ECO:0000259" key="9">
    <source>
        <dbReference type="Pfam" id="PF00156"/>
    </source>
</evidence>
<dbReference type="FunFam" id="3.40.50.2020:FF:000014">
    <property type="entry name" value="Ribose-phosphate pyrophosphokinase 1"/>
    <property type="match status" value="1"/>
</dbReference>
<dbReference type="InterPro" id="IPR029099">
    <property type="entry name" value="Pribosyltran_N"/>
</dbReference>
<dbReference type="GO" id="GO:0000287">
    <property type="term" value="F:magnesium ion binding"/>
    <property type="evidence" value="ECO:0007669"/>
    <property type="project" value="InterPro"/>
</dbReference>
<evidence type="ECO:0000313" key="11">
    <source>
        <dbReference type="EMBL" id="ADC66617.1"/>
    </source>
</evidence>